<dbReference type="InterPro" id="IPR040233">
    <property type="entry name" value="CCD97-like_C"/>
</dbReference>
<dbReference type="InterPro" id="IPR018613">
    <property type="entry name" value="Ccdc97-like"/>
</dbReference>
<feature type="region of interest" description="Disordered" evidence="1">
    <location>
        <begin position="194"/>
        <end position="244"/>
    </location>
</feature>
<dbReference type="EMBL" id="JAVIJP010000069">
    <property type="protein sequence ID" value="KAL3619439.1"/>
    <property type="molecule type" value="Genomic_DNA"/>
</dbReference>
<feature type="domain" description="CCD97-like C-terminal" evidence="2">
    <location>
        <begin position="111"/>
        <end position="298"/>
    </location>
</feature>
<evidence type="ECO:0000313" key="3">
    <source>
        <dbReference type="EMBL" id="KAL3619439.1"/>
    </source>
</evidence>
<evidence type="ECO:0000313" key="4">
    <source>
        <dbReference type="Proteomes" id="UP001632038"/>
    </source>
</evidence>
<evidence type="ECO:0000259" key="2">
    <source>
        <dbReference type="Pfam" id="PF09747"/>
    </source>
</evidence>
<dbReference type="AlphaFoldDB" id="A0ABD3BQ74"/>
<proteinExistence type="predicted"/>
<accession>A0ABD3BQ74</accession>
<dbReference type="Proteomes" id="UP001632038">
    <property type="component" value="Unassembled WGS sequence"/>
</dbReference>
<dbReference type="Pfam" id="PF09747">
    <property type="entry name" value="CCD97-like_C"/>
    <property type="match status" value="1"/>
</dbReference>
<sequence>MANSGRGTIGSEAKESITERLSRIDDLYFPLKEQPSAAADPSHRKSLLLRLLSTDAAVFLERYGSKLSLHELNQFDVLNDDYEINWHLNHIRSIVNPTEEVKKSTSAKIKNRRLAYMDKLTLDGHYFSEDAMREREPYLHHLYVGKFQDLSGRSMMRPGERWSETLMRRSEEAILVQKIRGEQQRWGVAESDWVGNERQEQEEENEEMEEVEGESDTEVIVEKEAMEESRAEEPEEESLSSAEMQDRMNQFTYIMQQKFLTGEDHEHLDYSKIDCNETLDDHWTKEANQDAEEKYFDDI</sequence>
<organism evidence="3 4">
    <name type="scientific">Castilleja foliolosa</name>
    <dbReference type="NCBI Taxonomy" id="1961234"/>
    <lineage>
        <taxon>Eukaryota</taxon>
        <taxon>Viridiplantae</taxon>
        <taxon>Streptophyta</taxon>
        <taxon>Embryophyta</taxon>
        <taxon>Tracheophyta</taxon>
        <taxon>Spermatophyta</taxon>
        <taxon>Magnoliopsida</taxon>
        <taxon>eudicotyledons</taxon>
        <taxon>Gunneridae</taxon>
        <taxon>Pentapetalae</taxon>
        <taxon>asterids</taxon>
        <taxon>lamiids</taxon>
        <taxon>Lamiales</taxon>
        <taxon>Orobanchaceae</taxon>
        <taxon>Pedicularideae</taxon>
        <taxon>Castillejinae</taxon>
        <taxon>Castilleja</taxon>
    </lineage>
</organism>
<reference evidence="4" key="1">
    <citation type="journal article" date="2024" name="IScience">
        <title>Strigolactones Initiate the Formation of Haustorium-like Structures in Castilleja.</title>
        <authorList>
            <person name="Buerger M."/>
            <person name="Peterson D."/>
            <person name="Chory J."/>
        </authorList>
    </citation>
    <scope>NUCLEOTIDE SEQUENCE [LARGE SCALE GENOMIC DNA]</scope>
</reference>
<comment type="caution">
    <text evidence="3">The sequence shown here is derived from an EMBL/GenBank/DDBJ whole genome shotgun (WGS) entry which is preliminary data.</text>
</comment>
<keyword evidence="4" id="KW-1185">Reference proteome</keyword>
<name>A0ABD3BQ74_9LAMI</name>
<dbReference type="PANTHER" id="PTHR31840">
    <property type="entry name" value="COILED-COIL DOMAIN-CONTAINING PROTEIN 97"/>
    <property type="match status" value="1"/>
</dbReference>
<evidence type="ECO:0000256" key="1">
    <source>
        <dbReference type="SAM" id="MobiDB-lite"/>
    </source>
</evidence>
<feature type="compositionally biased region" description="Acidic residues" evidence="1">
    <location>
        <begin position="200"/>
        <end position="219"/>
    </location>
</feature>
<protein>
    <recommendedName>
        <fullName evidence="2">CCD97-like C-terminal domain-containing protein</fullName>
    </recommendedName>
</protein>
<dbReference type="PANTHER" id="PTHR31840:SF1">
    <property type="entry name" value="COILED-COIL DOMAIN-CONTAINING PROTEIN 97"/>
    <property type="match status" value="1"/>
</dbReference>
<feature type="compositionally biased region" description="Basic and acidic residues" evidence="1">
    <location>
        <begin position="220"/>
        <end position="232"/>
    </location>
</feature>
<gene>
    <name evidence="3" type="ORF">CASFOL_037009</name>
</gene>